<dbReference type="InterPro" id="IPR036116">
    <property type="entry name" value="FN3_sf"/>
</dbReference>
<dbReference type="CDD" id="cd00037">
    <property type="entry name" value="CLECT"/>
    <property type="match status" value="1"/>
</dbReference>
<evidence type="ECO:0000259" key="1">
    <source>
        <dbReference type="Pfam" id="PF00059"/>
    </source>
</evidence>
<dbReference type="InterPro" id="IPR016187">
    <property type="entry name" value="CTDL_fold"/>
</dbReference>
<dbReference type="OrthoDB" id="2142683at2759"/>
<dbReference type="Pfam" id="PF00059">
    <property type="entry name" value="Lectin_C"/>
    <property type="match status" value="1"/>
</dbReference>
<name>A0A8X6FAV9_TRICU</name>
<dbReference type="SUPFAM" id="SSF56436">
    <property type="entry name" value="C-type lectin-like"/>
    <property type="match status" value="2"/>
</dbReference>
<organism evidence="2 3">
    <name type="scientific">Trichonephila clavata</name>
    <name type="common">Joro spider</name>
    <name type="synonym">Nephila clavata</name>
    <dbReference type="NCBI Taxonomy" id="2740835"/>
    <lineage>
        <taxon>Eukaryota</taxon>
        <taxon>Metazoa</taxon>
        <taxon>Ecdysozoa</taxon>
        <taxon>Arthropoda</taxon>
        <taxon>Chelicerata</taxon>
        <taxon>Arachnida</taxon>
        <taxon>Araneae</taxon>
        <taxon>Araneomorphae</taxon>
        <taxon>Entelegynae</taxon>
        <taxon>Araneoidea</taxon>
        <taxon>Nephilidae</taxon>
        <taxon>Trichonephila</taxon>
    </lineage>
</organism>
<dbReference type="Gene3D" id="3.10.100.10">
    <property type="entry name" value="Mannose-Binding Protein A, subunit A"/>
    <property type="match status" value="2"/>
</dbReference>
<dbReference type="AlphaFoldDB" id="A0A8X6FAV9"/>
<feature type="domain" description="C-type lectin" evidence="1">
    <location>
        <begin position="357"/>
        <end position="400"/>
    </location>
</feature>
<protein>
    <submittedName>
        <fullName evidence="2">C-type lectin domain-containing protein</fullName>
    </submittedName>
</protein>
<evidence type="ECO:0000313" key="2">
    <source>
        <dbReference type="EMBL" id="GFQ75097.1"/>
    </source>
</evidence>
<dbReference type="InterPro" id="IPR001304">
    <property type="entry name" value="C-type_lectin-like"/>
</dbReference>
<dbReference type="EMBL" id="BMAO01021516">
    <property type="protein sequence ID" value="GFQ75097.1"/>
    <property type="molecule type" value="Genomic_DNA"/>
</dbReference>
<reference evidence="2" key="1">
    <citation type="submission" date="2020-07" db="EMBL/GenBank/DDBJ databases">
        <title>Multicomponent nature underlies the extraordinary mechanical properties of spider dragline silk.</title>
        <authorList>
            <person name="Kono N."/>
            <person name="Nakamura H."/>
            <person name="Mori M."/>
            <person name="Yoshida Y."/>
            <person name="Ohtoshi R."/>
            <person name="Malay A.D."/>
            <person name="Moran D.A.P."/>
            <person name="Tomita M."/>
            <person name="Numata K."/>
            <person name="Arakawa K."/>
        </authorList>
    </citation>
    <scope>NUCLEOTIDE SEQUENCE</scope>
</reference>
<sequence length="405" mass="46247">MLVNDLETYFLKKQSSSLCSSRSFVSDPPCPPDWTGGNEYHCFLYMSDVSLFEEAKGNCLEMDADEKLGELSFLVDEEEQKFISERILPDDESRLWLVGHRCLGDDDCCKILVRQEDGRLVEAECGEEQLTSAICLKDHKGEGSRIRISSVSASSEGTSVSVTWRYEGIGWKTDELQAKLWTESSGQENPKTLTYSTVHEQVFRIENLEPGTMYSVLLRPAPNIRSEEMTYQFIISALLMPIQMSAYVIWSGSLKLLWDAAETYSETGDVRESSKYSISHQMETPNAETKEFIVESGREFQLTPLTIQMKYTFRLGCFFANKFHPCGMVSVRTDSPNHVDQVDGLFTIYEVINNTFLNWLEAEEDCQKRSGHLISILSEPEKKPLLKMLPNKDAKLWIGFRFLRN</sequence>
<proteinExistence type="predicted"/>
<evidence type="ECO:0000313" key="3">
    <source>
        <dbReference type="Proteomes" id="UP000887116"/>
    </source>
</evidence>
<dbReference type="InterPro" id="IPR050111">
    <property type="entry name" value="C-type_lectin/snaclec_domain"/>
</dbReference>
<dbReference type="Proteomes" id="UP000887116">
    <property type="component" value="Unassembled WGS sequence"/>
</dbReference>
<accession>A0A8X6FAV9</accession>
<dbReference type="PANTHER" id="PTHR22803">
    <property type="entry name" value="MANNOSE, PHOSPHOLIPASE, LECTIN RECEPTOR RELATED"/>
    <property type="match status" value="1"/>
</dbReference>
<feature type="non-terminal residue" evidence="2">
    <location>
        <position position="1"/>
    </location>
</feature>
<dbReference type="InterPro" id="IPR016186">
    <property type="entry name" value="C-type_lectin-like/link_sf"/>
</dbReference>
<keyword evidence="3" id="KW-1185">Reference proteome</keyword>
<comment type="caution">
    <text evidence="2">The sequence shown here is derived from an EMBL/GenBank/DDBJ whole genome shotgun (WGS) entry which is preliminary data.</text>
</comment>
<dbReference type="SUPFAM" id="SSF49265">
    <property type="entry name" value="Fibronectin type III"/>
    <property type="match status" value="1"/>
</dbReference>
<gene>
    <name evidence="2" type="primary">AVEN_53121-2_1</name>
    <name evidence="2" type="ORF">TNCT_406381</name>
</gene>